<dbReference type="GO" id="GO:0047834">
    <property type="term" value="F:D-threo-aldose 1-dehydrogenase activity"/>
    <property type="evidence" value="ECO:0007669"/>
    <property type="project" value="UniProtKB-EC"/>
</dbReference>
<dbReference type="PANTHER" id="PTHR42686">
    <property type="entry name" value="GH17980P-RELATED"/>
    <property type="match status" value="1"/>
</dbReference>
<dbReference type="InterPro" id="IPR020471">
    <property type="entry name" value="AKR"/>
</dbReference>
<comment type="caution">
    <text evidence="2">The sequence shown here is derived from an EMBL/GenBank/DDBJ whole genome shotgun (WGS) entry which is preliminary data.</text>
</comment>
<reference evidence="2 3" key="1">
    <citation type="submission" date="2023-07" db="EMBL/GenBank/DDBJ databases">
        <title>Sorghum-associated microbial communities from plants grown in Nebraska, USA.</title>
        <authorList>
            <person name="Schachtman D."/>
        </authorList>
    </citation>
    <scope>NUCLEOTIDE SEQUENCE [LARGE SCALE GENOMIC DNA]</scope>
    <source>
        <strain evidence="2 3">DS1027</strain>
    </source>
</reference>
<dbReference type="PANTHER" id="PTHR42686:SF1">
    <property type="entry name" value="GH17980P-RELATED"/>
    <property type="match status" value="1"/>
</dbReference>
<dbReference type="Pfam" id="PF00248">
    <property type="entry name" value="Aldo_ket_red"/>
    <property type="match status" value="1"/>
</dbReference>
<dbReference type="RefSeq" id="WP_309804653.1">
    <property type="nucleotide sequence ID" value="NZ_JAVDRD010000002.1"/>
</dbReference>
<dbReference type="EC" id="1.1.1.122" evidence="2"/>
<protein>
    <submittedName>
        <fullName evidence="2">D-threo-aldose 1-dehydrogenase</fullName>
        <ecNumber evidence="2">1.1.1.122</ecNumber>
    </submittedName>
</protein>
<dbReference type="EMBL" id="JAVDRD010000002">
    <property type="protein sequence ID" value="MDR6510350.1"/>
    <property type="molecule type" value="Genomic_DNA"/>
</dbReference>
<sequence length="334" mass="35214">MLGFGGAALGNLYRAIPDDQAQATLAAAWDGGIRLFDTAPYYGLGLSEQRLGAFLHGKPRADYVISTKVGRLLEYDATLEGAAERHGFADPLPYRVRFDYSYDGVMRAFESSLDRLGLDRIDILLVHDIGEVTHGEEAPRHFRDLAEGGYRALAQLREAGVVGAIGLGVNEWDVCLAAMAIGRWDRFLLAGRYTLLEQEALHTFLPQCLDHGAKVLLGGIFNSGILASGTRGPGPFHYNYAPAPAAVVDRVAQIEAVCEAHGVSLAAAALAFPQAHPAVAAVLPGLASAAEVHSALALAATPIPPALWADLVAQGLLDPAAPVPVAERGQGALA</sequence>
<organism evidence="2 3">
    <name type="scientific">Novosphingobium capsulatum</name>
    <dbReference type="NCBI Taxonomy" id="13688"/>
    <lineage>
        <taxon>Bacteria</taxon>
        <taxon>Pseudomonadati</taxon>
        <taxon>Pseudomonadota</taxon>
        <taxon>Alphaproteobacteria</taxon>
        <taxon>Sphingomonadales</taxon>
        <taxon>Sphingomonadaceae</taxon>
        <taxon>Novosphingobium</taxon>
    </lineage>
</organism>
<feature type="domain" description="NADP-dependent oxidoreductase" evidence="1">
    <location>
        <begin position="2"/>
        <end position="310"/>
    </location>
</feature>
<dbReference type="Gene3D" id="3.20.20.100">
    <property type="entry name" value="NADP-dependent oxidoreductase domain"/>
    <property type="match status" value="1"/>
</dbReference>
<gene>
    <name evidence="2" type="ORF">J2792_001210</name>
</gene>
<evidence type="ECO:0000313" key="2">
    <source>
        <dbReference type="EMBL" id="MDR6510350.1"/>
    </source>
</evidence>
<proteinExistence type="predicted"/>
<dbReference type="InterPro" id="IPR036812">
    <property type="entry name" value="NAD(P)_OxRdtase_dom_sf"/>
</dbReference>
<evidence type="ECO:0000313" key="3">
    <source>
        <dbReference type="Proteomes" id="UP001184150"/>
    </source>
</evidence>
<evidence type="ECO:0000259" key="1">
    <source>
        <dbReference type="Pfam" id="PF00248"/>
    </source>
</evidence>
<keyword evidence="3" id="KW-1185">Reference proteome</keyword>
<name>A0ABU1MJ68_9SPHN</name>
<accession>A0ABU1MJ68</accession>
<dbReference type="SUPFAM" id="SSF51430">
    <property type="entry name" value="NAD(P)-linked oxidoreductase"/>
    <property type="match status" value="1"/>
</dbReference>
<dbReference type="Proteomes" id="UP001184150">
    <property type="component" value="Unassembled WGS sequence"/>
</dbReference>
<keyword evidence="2" id="KW-0560">Oxidoreductase</keyword>
<dbReference type="InterPro" id="IPR023210">
    <property type="entry name" value="NADP_OxRdtase_dom"/>
</dbReference>